<sequence>MKILEVYNGQNTLRENQLSVEVGRRLGLVTCGGSDAHTPIEVGRCVTAFHHPIRHERELIQEIAGGRSKAWGPGWQLRLEGLPDLYGVGGPP</sequence>
<gene>
    <name evidence="1" type="ORF">HYY20_11350</name>
</gene>
<name>A0A932FXD7_UNCTE</name>
<accession>A0A932FXD7</accession>
<dbReference type="Gene3D" id="3.20.20.140">
    <property type="entry name" value="Metal-dependent hydrolases"/>
    <property type="match status" value="1"/>
</dbReference>
<dbReference type="Proteomes" id="UP000769766">
    <property type="component" value="Unassembled WGS sequence"/>
</dbReference>
<evidence type="ECO:0000313" key="1">
    <source>
        <dbReference type="EMBL" id="MBI2877468.1"/>
    </source>
</evidence>
<proteinExistence type="predicted"/>
<organism evidence="1 2">
    <name type="scientific">Tectimicrobiota bacterium</name>
    <dbReference type="NCBI Taxonomy" id="2528274"/>
    <lineage>
        <taxon>Bacteria</taxon>
        <taxon>Pseudomonadati</taxon>
        <taxon>Nitrospinota/Tectimicrobiota group</taxon>
        <taxon>Candidatus Tectimicrobiota</taxon>
    </lineage>
</organism>
<evidence type="ECO:0008006" key="3">
    <source>
        <dbReference type="Google" id="ProtNLM"/>
    </source>
</evidence>
<dbReference type="EMBL" id="JACPRF010000345">
    <property type="protein sequence ID" value="MBI2877468.1"/>
    <property type="molecule type" value="Genomic_DNA"/>
</dbReference>
<evidence type="ECO:0000313" key="2">
    <source>
        <dbReference type="Proteomes" id="UP000769766"/>
    </source>
</evidence>
<dbReference type="AlphaFoldDB" id="A0A932FXD7"/>
<protein>
    <recommendedName>
        <fullName evidence="3">PHP domain-containing protein</fullName>
    </recommendedName>
</protein>
<dbReference type="Pfam" id="PF13263">
    <property type="entry name" value="PHP_C"/>
    <property type="match status" value="1"/>
</dbReference>
<comment type="caution">
    <text evidence="1">The sequence shown here is derived from an EMBL/GenBank/DDBJ whole genome shotgun (WGS) entry which is preliminary data.</text>
</comment>
<dbReference type="SUPFAM" id="SSF89550">
    <property type="entry name" value="PHP domain-like"/>
    <property type="match status" value="1"/>
</dbReference>
<dbReference type="InterPro" id="IPR016195">
    <property type="entry name" value="Pol/histidinol_Pase-like"/>
</dbReference>
<reference evidence="1" key="1">
    <citation type="submission" date="2020-07" db="EMBL/GenBank/DDBJ databases">
        <title>Huge and variable diversity of episymbiotic CPR bacteria and DPANN archaea in groundwater ecosystems.</title>
        <authorList>
            <person name="He C.Y."/>
            <person name="Keren R."/>
            <person name="Whittaker M."/>
            <person name="Farag I.F."/>
            <person name="Doudna J."/>
            <person name="Cate J.H.D."/>
            <person name="Banfield J.F."/>
        </authorList>
    </citation>
    <scope>NUCLEOTIDE SEQUENCE</scope>
    <source>
        <strain evidence="1">NC_groundwater_672_Ag_B-0.1um_62_36</strain>
    </source>
</reference>